<dbReference type="InterPro" id="IPR038610">
    <property type="entry name" value="FliK-like_C_sf"/>
</dbReference>
<protein>
    <submittedName>
        <fullName evidence="3">Flagellar hook-length control protein FliK</fullName>
    </submittedName>
</protein>
<organism evidence="3 4">
    <name type="scientific">Proteiniclasticum aestuarii</name>
    <dbReference type="NCBI Taxonomy" id="2817862"/>
    <lineage>
        <taxon>Bacteria</taxon>
        <taxon>Bacillati</taxon>
        <taxon>Bacillota</taxon>
        <taxon>Clostridia</taxon>
        <taxon>Eubacteriales</taxon>
        <taxon>Clostridiaceae</taxon>
        <taxon>Proteiniclasticum</taxon>
    </lineage>
</organism>
<feature type="compositionally biased region" description="Basic and acidic residues" evidence="1">
    <location>
        <begin position="40"/>
        <end position="58"/>
    </location>
</feature>
<evidence type="ECO:0000313" key="4">
    <source>
        <dbReference type="Proteomes" id="UP000664218"/>
    </source>
</evidence>
<evidence type="ECO:0000256" key="1">
    <source>
        <dbReference type="SAM" id="MobiDB-lite"/>
    </source>
</evidence>
<dbReference type="Proteomes" id="UP000664218">
    <property type="component" value="Unassembled WGS sequence"/>
</dbReference>
<dbReference type="RefSeq" id="WP_207599889.1">
    <property type="nucleotide sequence ID" value="NZ_JAFNJU010000007.1"/>
</dbReference>
<keyword evidence="3" id="KW-0966">Cell projection</keyword>
<name>A0A939KJT1_9CLOT</name>
<keyword evidence="3" id="KW-0969">Cilium</keyword>
<feature type="compositionally biased region" description="Basic and acidic residues" evidence="1">
    <location>
        <begin position="381"/>
        <end position="392"/>
    </location>
</feature>
<dbReference type="Gene3D" id="3.30.750.140">
    <property type="match status" value="1"/>
</dbReference>
<gene>
    <name evidence="3" type="ORF">J3A84_10020</name>
</gene>
<feature type="region of interest" description="Disordered" evidence="1">
    <location>
        <begin position="35"/>
        <end position="58"/>
    </location>
</feature>
<comment type="caution">
    <text evidence="3">The sequence shown here is derived from an EMBL/GenBank/DDBJ whole genome shotgun (WGS) entry which is preliminary data.</text>
</comment>
<sequence>MTIVTMGTRNVVNVHQPEAKEECMDKSTFREILSTAMDKTSSEKKEAKSEKPEGEKDMEVIKETSENGEEASLLNLFPHTKPEMKETALDPHKLMNAQIVEEAENTVDQSQPEKNLLNELLRGKQGERISLKEHAGERDPRLIDIPKDQRKTGIQDDTVLKETVEKPDVFAGTLKKIHPHEKSEMLPGYKPSEVTDEIGKPEYDSEKTAVAVKPLREMKTSGEGQGLNVKLDETRELEKGSMNLEGMEPLKEVVTSSEDSGKGTETVNPMHEIKLRDFQEVSQTKRPESINFEKTFENAAEEIMKNVETIRDGDRTTMKVNLHPEEMGKMEITLTMEDGKLSGKILLENREIRQIFTERLEELSNSLKQNIQIGKFEVSVGDRGEGSQERHQGQRQMQNPFRGYQIRKAETPDYERNVPERNLVEINLLA</sequence>
<proteinExistence type="predicted"/>
<accession>A0A939KJT1</accession>
<dbReference type="InterPro" id="IPR021136">
    <property type="entry name" value="Flagellar_hook_control-like_C"/>
</dbReference>
<feature type="region of interest" description="Disordered" evidence="1">
    <location>
        <begin position="381"/>
        <end position="403"/>
    </location>
</feature>
<dbReference type="AlphaFoldDB" id="A0A939KJT1"/>
<evidence type="ECO:0000313" key="3">
    <source>
        <dbReference type="EMBL" id="MBO1265366.1"/>
    </source>
</evidence>
<dbReference type="CDD" id="cd17470">
    <property type="entry name" value="T3SS_Flik_C"/>
    <property type="match status" value="1"/>
</dbReference>
<reference evidence="3" key="1">
    <citation type="submission" date="2021-03" db="EMBL/GenBank/DDBJ databases">
        <title>Proteiniclasticum marinus sp. nov., isolated from tidal flat sediment.</title>
        <authorList>
            <person name="Namirimu T."/>
            <person name="Yang J.-A."/>
            <person name="Yang S.-H."/>
            <person name="Kim Y.-J."/>
            <person name="Kwon K.K."/>
        </authorList>
    </citation>
    <scope>NUCLEOTIDE SEQUENCE</scope>
    <source>
        <strain evidence="3">SCR006</strain>
    </source>
</reference>
<evidence type="ECO:0000259" key="2">
    <source>
        <dbReference type="Pfam" id="PF02120"/>
    </source>
</evidence>
<dbReference type="EMBL" id="JAFNJU010000007">
    <property type="protein sequence ID" value="MBO1265366.1"/>
    <property type="molecule type" value="Genomic_DNA"/>
</dbReference>
<feature type="domain" description="Flagellar hook-length control protein-like C-terminal" evidence="2">
    <location>
        <begin position="313"/>
        <end position="384"/>
    </location>
</feature>
<keyword evidence="4" id="KW-1185">Reference proteome</keyword>
<dbReference type="Pfam" id="PF02120">
    <property type="entry name" value="Flg_hook"/>
    <property type="match status" value="1"/>
</dbReference>
<keyword evidence="3" id="KW-0282">Flagellum</keyword>